<dbReference type="SUPFAM" id="SSF53649">
    <property type="entry name" value="Alkaline phosphatase-like"/>
    <property type="match status" value="1"/>
</dbReference>
<comment type="cofactor">
    <cofactor evidence="9">
        <name>Mn(2+)</name>
        <dbReference type="ChEBI" id="CHEBI:29035"/>
    </cofactor>
    <text evidence="9">Binds 2 manganese ions per subunit.</text>
</comment>
<dbReference type="GO" id="GO:0030145">
    <property type="term" value="F:manganese ion binding"/>
    <property type="evidence" value="ECO:0007669"/>
    <property type="project" value="UniProtKB-UniRule"/>
</dbReference>
<feature type="binding site" evidence="9 12">
    <location>
        <position position="182"/>
    </location>
    <ligand>
        <name>substrate</name>
    </ligand>
</feature>
<feature type="binding site" evidence="9 12">
    <location>
        <begin position="249"/>
        <end position="252"/>
    </location>
    <ligand>
        <name>substrate</name>
    </ligand>
</feature>
<evidence type="ECO:0000256" key="8">
    <source>
        <dbReference type="ARBA" id="ARBA00023235"/>
    </source>
</evidence>
<comment type="similarity">
    <text evidence="4 9">Belongs to the BPG-independent phosphoglycerate mutase family.</text>
</comment>
<evidence type="ECO:0000256" key="6">
    <source>
        <dbReference type="ARBA" id="ARBA00023152"/>
    </source>
</evidence>
<evidence type="ECO:0000256" key="9">
    <source>
        <dbReference type="HAMAP-Rule" id="MF_01038"/>
    </source>
</evidence>
<feature type="binding site" evidence="9 13">
    <location>
        <position position="61"/>
    </location>
    <ligand>
        <name>Mn(2+)</name>
        <dbReference type="ChEBI" id="CHEBI:29035"/>
        <label>2</label>
    </ligand>
</feature>
<feature type="active site" description="Phosphoserine intermediate" evidence="9 11">
    <location>
        <position position="61"/>
    </location>
</feature>
<evidence type="ECO:0000256" key="13">
    <source>
        <dbReference type="PIRSR" id="PIRSR001492-3"/>
    </source>
</evidence>
<feature type="binding site" evidence="9 12">
    <location>
        <position position="176"/>
    </location>
    <ligand>
        <name>substrate</name>
    </ligand>
</feature>
<dbReference type="GO" id="GO:0006007">
    <property type="term" value="P:glucose catabolic process"/>
    <property type="evidence" value="ECO:0007669"/>
    <property type="project" value="InterPro"/>
</dbReference>
<feature type="binding site" evidence="9 13">
    <location>
        <position position="389"/>
    </location>
    <ligand>
        <name>Mn(2+)</name>
        <dbReference type="ChEBI" id="CHEBI:29035"/>
        <label>1</label>
    </ligand>
</feature>
<evidence type="ECO:0000256" key="4">
    <source>
        <dbReference type="ARBA" id="ARBA00008819"/>
    </source>
</evidence>
<evidence type="ECO:0000259" key="14">
    <source>
        <dbReference type="Pfam" id="PF01676"/>
    </source>
</evidence>
<protein>
    <recommendedName>
        <fullName evidence="9 10">2,3-bisphosphoglycerate-independent phosphoglycerate mutase</fullName>
        <shortName evidence="9">BPG-independent PGAM</shortName>
        <shortName evidence="9">Phosphoglyceromutase</shortName>
        <shortName evidence="9">iPGM</shortName>
        <ecNumber evidence="9 10">5.4.2.12</ecNumber>
    </recommendedName>
</protein>
<dbReference type="GO" id="GO:0006096">
    <property type="term" value="P:glycolytic process"/>
    <property type="evidence" value="ECO:0007669"/>
    <property type="project" value="UniProtKB-UniRule"/>
</dbReference>
<dbReference type="InterPro" id="IPR006124">
    <property type="entry name" value="Metalloenzyme"/>
</dbReference>
<dbReference type="GO" id="GO:0005829">
    <property type="term" value="C:cytosol"/>
    <property type="evidence" value="ECO:0007669"/>
    <property type="project" value="TreeGrafter"/>
</dbReference>
<evidence type="ECO:0000256" key="3">
    <source>
        <dbReference type="ARBA" id="ARBA00004798"/>
    </source>
</evidence>
<dbReference type="Proteomes" id="UP000034810">
    <property type="component" value="Unassembled WGS sequence"/>
</dbReference>
<evidence type="ECO:0000256" key="10">
    <source>
        <dbReference type="NCBIfam" id="TIGR01307"/>
    </source>
</evidence>
<comment type="function">
    <text evidence="2 9">Catalyzes the interconversion of 2-phosphoglycerate and 3-phosphoglycerate.</text>
</comment>
<dbReference type="PANTHER" id="PTHR31637:SF0">
    <property type="entry name" value="2,3-BISPHOSPHOGLYCERATE-INDEPENDENT PHOSPHOGLYCERATE MUTASE"/>
    <property type="match status" value="1"/>
</dbReference>
<dbReference type="InterPro" id="IPR011258">
    <property type="entry name" value="BPG-indep_PGM_N"/>
</dbReference>
<comment type="pathway">
    <text evidence="3 9">Carbohydrate degradation; glycolysis; pyruvate from D-glyceraldehyde 3-phosphate: step 3/5.</text>
</comment>
<dbReference type="FunFam" id="3.40.1450.10:FF:000002">
    <property type="entry name" value="2,3-bisphosphoglycerate-independent phosphoglycerate mutase"/>
    <property type="match status" value="1"/>
</dbReference>
<dbReference type="HAMAP" id="MF_01038">
    <property type="entry name" value="GpmI"/>
    <property type="match status" value="1"/>
</dbReference>
<evidence type="ECO:0000256" key="11">
    <source>
        <dbReference type="PIRSR" id="PIRSR001492-1"/>
    </source>
</evidence>
<name>A0A0G1CBH0_9BACT</name>
<accession>A0A0G1CBH0</accession>
<dbReference type="InterPro" id="IPR017850">
    <property type="entry name" value="Alkaline_phosphatase_core_sf"/>
</dbReference>
<feature type="binding site" evidence="9 13">
    <location>
        <position position="11"/>
    </location>
    <ligand>
        <name>Mn(2+)</name>
        <dbReference type="ChEBI" id="CHEBI:29035"/>
        <label>2</label>
    </ligand>
</feature>
<feature type="binding site" evidence="9 12">
    <location>
        <position position="322"/>
    </location>
    <ligand>
        <name>substrate</name>
    </ligand>
</feature>
<organism evidence="16 17">
    <name type="scientific">Candidatus Wolfebacteria bacterium GW2011_GWC1_43_10</name>
    <dbReference type="NCBI Taxonomy" id="1619011"/>
    <lineage>
        <taxon>Bacteria</taxon>
        <taxon>Candidatus Wolfeibacteriota</taxon>
    </lineage>
</organism>
<sequence length="513" mass="57943">MKKTVVLLVLDGWGIGQENQSNPIYITSPQNIEYIKNNFPSGVLQASGIAVGLPWGEEGNSEVGHLTMGIGKILYQHYPRISLAIKDQTFLKNETITRAIEHIKKNKSRIHLVGLMGQANVHSSLEHLNALIDWLGKEKVDWCLHIFTDGRDSEPYSAWSLISTYPSQKIASVSGRYYAMDRDKHWELTERAYQAVTGKAPIIAADKIEEHIKETYKKSLNDEFVVPVTVGTSDQSVRDGDALFFFNFREDRLRQIGESFINPHFDKFPVNRFSNLFIASMTQIRDDFAVPVAFPPQIVQNSLGKIISQNGKSQLRIAETQKYAHVTFFFNGLEDKPFANEYRVLIPSKTVPRQEEDPQMMAPAITTRLIQAIEEGIFDFILVNYANPDMVAHTGNFAASCQAIKVIDEQMEKIIQVTLAKEAITIITSDHGNIERLFNPLTGEPETKHDPSPVPIYLVAKQFQGRQDPFAVKERERYTIGMLADIAPTILELMEIEKPADMSGESLLRQLLH</sequence>
<keyword evidence="6 9" id="KW-0324">Glycolysis</keyword>
<keyword evidence="8 9" id="KW-0413">Isomerase</keyword>
<feature type="binding site" evidence="9 12">
    <location>
        <begin position="151"/>
        <end position="152"/>
    </location>
    <ligand>
        <name>substrate</name>
    </ligand>
</feature>
<reference evidence="16 17" key="1">
    <citation type="journal article" date="2015" name="Nature">
        <title>rRNA introns, odd ribosomes, and small enigmatic genomes across a large radiation of phyla.</title>
        <authorList>
            <person name="Brown C.T."/>
            <person name="Hug L.A."/>
            <person name="Thomas B.C."/>
            <person name="Sharon I."/>
            <person name="Castelle C.J."/>
            <person name="Singh A."/>
            <person name="Wilkins M.J."/>
            <person name="Williams K.H."/>
            <person name="Banfield J.F."/>
        </authorList>
    </citation>
    <scope>NUCLEOTIDE SEQUENCE [LARGE SCALE GENOMIC DNA]</scope>
</reference>
<evidence type="ECO:0000259" key="15">
    <source>
        <dbReference type="Pfam" id="PF06415"/>
    </source>
</evidence>
<dbReference type="NCBIfam" id="TIGR01307">
    <property type="entry name" value="pgm_bpd_ind"/>
    <property type="match status" value="1"/>
</dbReference>
<feature type="binding site" evidence="9 12">
    <location>
        <position position="122"/>
    </location>
    <ligand>
        <name>substrate</name>
    </ligand>
</feature>
<dbReference type="PIRSF" id="PIRSF001492">
    <property type="entry name" value="IPGAM"/>
    <property type="match status" value="1"/>
</dbReference>
<dbReference type="EC" id="5.4.2.12" evidence="9 10"/>
<evidence type="ECO:0000256" key="2">
    <source>
        <dbReference type="ARBA" id="ARBA00002315"/>
    </source>
</evidence>
<feature type="binding site" evidence="9 13">
    <location>
        <position position="431"/>
    </location>
    <ligand>
        <name>Mn(2+)</name>
        <dbReference type="ChEBI" id="CHEBI:29035"/>
        <label>2</label>
    </ligand>
</feature>
<evidence type="ECO:0000256" key="12">
    <source>
        <dbReference type="PIRSR" id="PIRSR001492-2"/>
    </source>
</evidence>
<dbReference type="EMBL" id="LCFA01000002">
    <property type="protein sequence ID" value="KKS83010.1"/>
    <property type="molecule type" value="Genomic_DNA"/>
</dbReference>
<evidence type="ECO:0000256" key="1">
    <source>
        <dbReference type="ARBA" id="ARBA00000370"/>
    </source>
</evidence>
<evidence type="ECO:0000256" key="5">
    <source>
        <dbReference type="ARBA" id="ARBA00022723"/>
    </source>
</evidence>
<comment type="subunit">
    <text evidence="9">Monomer.</text>
</comment>
<dbReference type="AlphaFoldDB" id="A0A0G1CBH0"/>
<proteinExistence type="inferred from homology"/>
<keyword evidence="7 9" id="KW-0464">Manganese</keyword>
<feature type="domain" description="Metalloenzyme" evidence="14">
    <location>
        <begin position="3"/>
        <end position="498"/>
    </location>
</feature>
<dbReference type="Gene3D" id="3.40.1450.10">
    <property type="entry name" value="BPG-independent phosphoglycerate mutase, domain B"/>
    <property type="match status" value="1"/>
</dbReference>
<dbReference type="SUPFAM" id="SSF64158">
    <property type="entry name" value="2,3-Bisphosphoglycerate-independent phosphoglycerate mutase, substrate-binding domain"/>
    <property type="match status" value="1"/>
</dbReference>
<feature type="binding site" evidence="9 13">
    <location>
        <position position="393"/>
    </location>
    <ligand>
        <name>Mn(2+)</name>
        <dbReference type="ChEBI" id="CHEBI:29035"/>
        <label>1</label>
    </ligand>
</feature>
<dbReference type="Pfam" id="PF06415">
    <property type="entry name" value="iPGM_N"/>
    <property type="match status" value="1"/>
</dbReference>
<dbReference type="Gene3D" id="3.40.720.10">
    <property type="entry name" value="Alkaline Phosphatase, subunit A"/>
    <property type="match status" value="1"/>
</dbReference>
<dbReference type="GO" id="GO:0004619">
    <property type="term" value="F:phosphoglycerate mutase activity"/>
    <property type="evidence" value="ECO:0007669"/>
    <property type="project" value="UniProtKB-UniRule"/>
</dbReference>
<dbReference type="Pfam" id="PF01676">
    <property type="entry name" value="Metalloenzyme"/>
    <property type="match status" value="1"/>
</dbReference>
<dbReference type="UniPathway" id="UPA00109">
    <property type="reaction ID" value="UER00186"/>
</dbReference>
<gene>
    <name evidence="9" type="primary">gpmI</name>
    <name evidence="16" type="ORF">UV58_C0002G0020</name>
</gene>
<keyword evidence="5 9" id="KW-0479">Metal-binding</keyword>
<dbReference type="PATRIC" id="fig|1619011.3.peg.66"/>
<evidence type="ECO:0000313" key="16">
    <source>
        <dbReference type="EMBL" id="KKS83010.1"/>
    </source>
</evidence>
<evidence type="ECO:0000256" key="7">
    <source>
        <dbReference type="ARBA" id="ARBA00023211"/>
    </source>
</evidence>
<feature type="binding site" evidence="9 13">
    <location>
        <position position="449"/>
    </location>
    <ligand>
        <name>Mn(2+)</name>
        <dbReference type="ChEBI" id="CHEBI:29035"/>
        <label>1</label>
    </ligand>
</feature>
<comment type="caution">
    <text evidence="16">The sequence shown here is derived from an EMBL/GenBank/DDBJ whole genome shotgun (WGS) entry which is preliminary data.</text>
</comment>
<dbReference type="InterPro" id="IPR036646">
    <property type="entry name" value="PGAM_B_sf"/>
</dbReference>
<evidence type="ECO:0000313" key="17">
    <source>
        <dbReference type="Proteomes" id="UP000034810"/>
    </source>
</evidence>
<dbReference type="CDD" id="cd16010">
    <property type="entry name" value="iPGM"/>
    <property type="match status" value="1"/>
</dbReference>
<feature type="binding site" evidence="9 13">
    <location>
        <position position="430"/>
    </location>
    <ligand>
        <name>Mn(2+)</name>
        <dbReference type="ChEBI" id="CHEBI:29035"/>
        <label>2</label>
    </ligand>
</feature>
<feature type="domain" description="BPG-independent PGAM N-terminal" evidence="15">
    <location>
        <begin position="81"/>
        <end position="283"/>
    </location>
</feature>
<dbReference type="InterPro" id="IPR005995">
    <property type="entry name" value="Pgm_bpd_ind"/>
</dbReference>
<comment type="catalytic activity">
    <reaction evidence="1 9">
        <text>(2R)-2-phosphoglycerate = (2R)-3-phosphoglycerate</text>
        <dbReference type="Rhea" id="RHEA:15901"/>
        <dbReference type="ChEBI" id="CHEBI:58272"/>
        <dbReference type="ChEBI" id="CHEBI:58289"/>
        <dbReference type="EC" id="5.4.2.12"/>
    </reaction>
</comment>
<dbReference type="PANTHER" id="PTHR31637">
    <property type="entry name" value="2,3-BISPHOSPHOGLYCERATE-INDEPENDENT PHOSPHOGLYCERATE MUTASE"/>
    <property type="match status" value="1"/>
</dbReference>